<evidence type="ECO:0000313" key="1">
    <source>
        <dbReference type="EMBL" id="CAE8690363.1"/>
    </source>
</evidence>
<gene>
    <name evidence="1" type="ORF">PGLA2088_LOCUS26926</name>
</gene>
<name>A0A813K211_POLGL</name>
<proteinExistence type="predicted"/>
<comment type="caution">
    <text evidence="1">The sequence shown here is derived from an EMBL/GenBank/DDBJ whole genome shotgun (WGS) entry which is preliminary data.</text>
</comment>
<dbReference type="AlphaFoldDB" id="A0A813K211"/>
<protein>
    <submittedName>
        <fullName evidence="1">Uncharacterized protein</fullName>
    </submittedName>
</protein>
<reference evidence="1" key="1">
    <citation type="submission" date="2021-02" db="EMBL/GenBank/DDBJ databases">
        <authorList>
            <person name="Dougan E. K."/>
            <person name="Rhodes N."/>
            <person name="Thang M."/>
            <person name="Chan C."/>
        </authorList>
    </citation>
    <scope>NUCLEOTIDE SEQUENCE</scope>
</reference>
<dbReference type="Proteomes" id="UP000626109">
    <property type="component" value="Unassembled WGS sequence"/>
</dbReference>
<accession>A0A813K211</accession>
<sequence length="101" mass="11514">MRYLAARDVDFAYWAINGIKFSEGFNGADGIYHPLPGGPRWVVELFGILGPDWLTVKKAWMVRDLQALMESPARWVPSDFGCQDFLGHFCDVPFRGPYEDD</sequence>
<organism evidence="1 2">
    <name type="scientific">Polarella glacialis</name>
    <name type="common">Dinoflagellate</name>
    <dbReference type="NCBI Taxonomy" id="89957"/>
    <lineage>
        <taxon>Eukaryota</taxon>
        <taxon>Sar</taxon>
        <taxon>Alveolata</taxon>
        <taxon>Dinophyceae</taxon>
        <taxon>Suessiales</taxon>
        <taxon>Suessiaceae</taxon>
        <taxon>Polarella</taxon>
    </lineage>
</organism>
<dbReference type="EMBL" id="CAJNNW010027246">
    <property type="protein sequence ID" value="CAE8690363.1"/>
    <property type="molecule type" value="Genomic_DNA"/>
</dbReference>
<evidence type="ECO:0000313" key="2">
    <source>
        <dbReference type="Proteomes" id="UP000626109"/>
    </source>
</evidence>